<dbReference type="KEGG" id="svp:Pan189_00200"/>
<evidence type="ECO:0000313" key="3">
    <source>
        <dbReference type="Proteomes" id="UP000317318"/>
    </source>
</evidence>
<evidence type="ECO:0008006" key="4">
    <source>
        <dbReference type="Google" id="ProtNLM"/>
    </source>
</evidence>
<organism evidence="2 3">
    <name type="scientific">Stratiformator vulcanicus</name>
    <dbReference type="NCBI Taxonomy" id="2527980"/>
    <lineage>
        <taxon>Bacteria</taxon>
        <taxon>Pseudomonadati</taxon>
        <taxon>Planctomycetota</taxon>
        <taxon>Planctomycetia</taxon>
        <taxon>Planctomycetales</taxon>
        <taxon>Planctomycetaceae</taxon>
        <taxon>Stratiformator</taxon>
    </lineage>
</organism>
<protein>
    <recommendedName>
        <fullName evidence="4">Outer membrane protein beta-barrel domain-containing protein</fullName>
    </recommendedName>
</protein>
<reference evidence="2 3" key="1">
    <citation type="submission" date="2019-02" db="EMBL/GenBank/DDBJ databases">
        <title>Deep-cultivation of Planctomycetes and their phenomic and genomic characterization uncovers novel biology.</title>
        <authorList>
            <person name="Wiegand S."/>
            <person name="Jogler M."/>
            <person name="Boedeker C."/>
            <person name="Pinto D."/>
            <person name="Vollmers J."/>
            <person name="Rivas-Marin E."/>
            <person name="Kohn T."/>
            <person name="Peeters S.H."/>
            <person name="Heuer A."/>
            <person name="Rast P."/>
            <person name="Oberbeckmann S."/>
            <person name="Bunk B."/>
            <person name="Jeske O."/>
            <person name="Meyerdierks A."/>
            <person name="Storesund J.E."/>
            <person name="Kallscheuer N."/>
            <person name="Luecker S."/>
            <person name="Lage O.M."/>
            <person name="Pohl T."/>
            <person name="Merkel B.J."/>
            <person name="Hornburger P."/>
            <person name="Mueller R.-W."/>
            <person name="Bruemmer F."/>
            <person name="Labrenz M."/>
            <person name="Spormann A.M."/>
            <person name="Op den Camp H."/>
            <person name="Overmann J."/>
            <person name="Amann R."/>
            <person name="Jetten M.S.M."/>
            <person name="Mascher T."/>
            <person name="Medema M.H."/>
            <person name="Devos D.P."/>
            <person name="Kaster A.-K."/>
            <person name="Ovreas L."/>
            <person name="Rohde M."/>
            <person name="Galperin M.Y."/>
            <person name="Jogler C."/>
        </authorList>
    </citation>
    <scope>NUCLEOTIDE SEQUENCE [LARGE SCALE GENOMIC DNA]</scope>
    <source>
        <strain evidence="2 3">Pan189</strain>
    </source>
</reference>
<dbReference type="Proteomes" id="UP000317318">
    <property type="component" value="Chromosome"/>
</dbReference>
<evidence type="ECO:0000256" key="1">
    <source>
        <dbReference type="SAM" id="SignalP"/>
    </source>
</evidence>
<keyword evidence="3" id="KW-1185">Reference proteome</keyword>
<name>A0A517QVS2_9PLAN</name>
<accession>A0A517QVS2</accession>
<keyword evidence="1" id="KW-0732">Signal</keyword>
<feature type="chain" id="PRO_5022088815" description="Outer membrane protein beta-barrel domain-containing protein" evidence="1">
    <location>
        <begin position="22"/>
        <end position="294"/>
    </location>
</feature>
<gene>
    <name evidence="2" type="ORF">Pan189_00200</name>
</gene>
<dbReference type="AlphaFoldDB" id="A0A517QVS2"/>
<dbReference type="EMBL" id="CP036268">
    <property type="protein sequence ID" value="QDT35667.1"/>
    <property type="molecule type" value="Genomic_DNA"/>
</dbReference>
<proteinExistence type="predicted"/>
<dbReference type="RefSeq" id="WP_310820875.1">
    <property type="nucleotide sequence ID" value="NZ_CP036268.1"/>
</dbReference>
<feature type="signal peptide" evidence="1">
    <location>
        <begin position="1"/>
        <end position="21"/>
    </location>
</feature>
<evidence type="ECO:0000313" key="2">
    <source>
        <dbReference type="EMBL" id="QDT35667.1"/>
    </source>
</evidence>
<sequence length="294" mass="31687" precursor="true">MMRHCVVIACALLLAAPTVRGDDRVELRTPYEVFEIEYPAHTRSSAGEACDFAGVVCSFPETDGTNLLASPPAVADASWVDETEPIVIRGQSIAPVGLVGIAGDLIQLVGGSTIGAATGTVNGVAGTSLSTLRSIMGSKGRLRFDYLYDDDINRYGGHLLTQTGNGVGFDAEGHYWDRHDNANDDFWTGDLNLILSLSSNPRMIFRSGAGMAFIHVDDTDFGYNITHGVDVYLLGPFLFNAEIDWGEISGEGLLHYRVAFGAQFVGLEWFAGYDSYKLGSLRIDGLLAGASIWY</sequence>